<reference evidence="3" key="1">
    <citation type="journal article" date="2015" name="Nature">
        <title>Complex archaea that bridge the gap between prokaryotes and eukaryotes.</title>
        <authorList>
            <person name="Spang A."/>
            <person name="Saw J.H."/>
            <person name="Jorgensen S.L."/>
            <person name="Zaremba-Niedzwiedzka K."/>
            <person name="Martijn J."/>
            <person name="Lind A.E."/>
            <person name="van Eijk R."/>
            <person name="Schleper C."/>
            <person name="Guy L."/>
            <person name="Ettema T.J."/>
        </authorList>
    </citation>
    <scope>NUCLEOTIDE SEQUENCE</scope>
</reference>
<evidence type="ECO:0000256" key="1">
    <source>
        <dbReference type="SAM" id="Phobius"/>
    </source>
</evidence>
<evidence type="ECO:0000313" key="3">
    <source>
        <dbReference type="EMBL" id="KKL05509.1"/>
    </source>
</evidence>
<comment type="caution">
    <text evidence="3">The sequence shown here is derived from an EMBL/GenBank/DDBJ whole genome shotgun (WGS) entry which is preliminary data.</text>
</comment>
<dbReference type="Pfam" id="PF06742">
    <property type="entry name" value="DUF1214"/>
    <property type="match status" value="1"/>
</dbReference>
<dbReference type="PANTHER" id="PTHR36509">
    <property type="entry name" value="BLL3101 PROTEIN"/>
    <property type="match status" value="1"/>
</dbReference>
<feature type="domain" description="DUF1214" evidence="2">
    <location>
        <begin position="74"/>
        <end position="173"/>
    </location>
</feature>
<dbReference type="PANTHER" id="PTHR36509:SF2">
    <property type="entry name" value="BLL3101 PROTEIN"/>
    <property type="match status" value="1"/>
</dbReference>
<dbReference type="InterPro" id="IPR037049">
    <property type="entry name" value="DUF1214_C_sf"/>
</dbReference>
<feature type="transmembrane region" description="Helical" evidence="1">
    <location>
        <begin position="6"/>
        <end position="24"/>
    </location>
</feature>
<dbReference type="SUPFAM" id="SSF160935">
    <property type="entry name" value="VPA0735-like"/>
    <property type="match status" value="1"/>
</dbReference>
<keyword evidence="1" id="KW-0812">Transmembrane</keyword>
<dbReference type="InterPro" id="IPR010621">
    <property type="entry name" value="DUF1214"/>
</dbReference>
<evidence type="ECO:0000259" key="2">
    <source>
        <dbReference type="Pfam" id="PF06742"/>
    </source>
</evidence>
<keyword evidence="1" id="KW-1133">Transmembrane helix</keyword>
<proteinExistence type="predicted"/>
<accession>A0A0F9A7G2</accession>
<dbReference type="InterPro" id="IPR012038">
    <property type="entry name" value="UCP009471"/>
</dbReference>
<dbReference type="EMBL" id="LAZR01044085">
    <property type="protein sequence ID" value="KKL05509.1"/>
    <property type="molecule type" value="Genomic_DNA"/>
</dbReference>
<keyword evidence="1" id="KW-0472">Membrane</keyword>
<organism evidence="3">
    <name type="scientific">marine sediment metagenome</name>
    <dbReference type="NCBI Taxonomy" id="412755"/>
    <lineage>
        <taxon>unclassified sequences</taxon>
        <taxon>metagenomes</taxon>
        <taxon>ecological metagenomes</taxon>
    </lineage>
</organism>
<gene>
    <name evidence="3" type="ORF">LCGC14_2605310</name>
</gene>
<name>A0A0F9A7G2_9ZZZZ</name>
<protein>
    <recommendedName>
        <fullName evidence="2">DUF1214 domain-containing protein</fullName>
    </recommendedName>
</protein>
<dbReference type="Gene3D" id="2.60.120.600">
    <property type="entry name" value="Domain of unknown function DUF1214, C-terminal domain"/>
    <property type="match status" value="1"/>
</dbReference>
<dbReference type="PIRSF" id="PIRSF009471">
    <property type="entry name" value="UCP009471"/>
    <property type="match status" value="1"/>
</dbReference>
<sequence length="192" mass="22300">MSLIIFIISGLIVAACLAYFWYWFQIRRATKGDYDIIANGCWQTNRRGEGSKEALRVHRARIAKRAGFGMNRDEAIYWGADFDSNGNRITYNHKYRVEGVDPDTRWWCLSVNRDGFFIPNQFDRYSFSKTDVKRETDGSWVIKLSTEEQPGNWIPLGDQTGHFRITLRCYNPKPSMIENSESANLPQIIVED</sequence>
<dbReference type="AlphaFoldDB" id="A0A0F9A7G2"/>